<evidence type="ECO:0000256" key="9">
    <source>
        <dbReference type="PIRSR" id="PIRSR500134-1"/>
    </source>
</evidence>
<feature type="binding site" evidence="10">
    <location>
        <position position="306"/>
    </location>
    <ligand>
        <name>substrate</name>
    </ligand>
</feature>
<dbReference type="AlphaFoldDB" id="A0A7W9J7J3"/>
<dbReference type="SUPFAM" id="SSF52413">
    <property type="entry name" value="UDP-glucose/GDP-mannose dehydrogenase C-terminal domain"/>
    <property type="match status" value="1"/>
</dbReference>
<keyword evidence="14" id="KW-1185">Reference proteome</keyword>
<keyword evidence="6 8" id="KW-0520">NAD</keyword>
<dbReference type="EC" id="1.1.1.22" evidence="3 8"/>
<dbReference type="GO" id="GO:0006065">
    <property type="term" value="P:UDP-glucuronate biosynthetic process"/>
    <property type="evidence" value="ECO:0007669"/>
    <property type="project" value="UniProtKB-UniPathway"/>
</dbReference>
<evidence type="ECO:0000259" key="12">
    <source>
        <dbReference type="SMART" id="SM00984"/>
    </source>
</evidence>
<evidence type="ECO:0000256" key="8">
    <source>
        <dbReference type="PIRNR" id="PIRNR000124"/>
    </source>
</evidence>
<evidence type="ECO:0000256" key="3">
    <source>
        <dbReference type="ARBA" id="ARBA00012954"/>
    </source>
</evidence>
<dbReference type="InterPro" id="IPR036291">
    <property type="entry name" value="NAD(P)-bd_dom_sf"/>
</dbReference>
<evidence type="ECO:0000256" key="7">
    <source>
        <dbReference type="ARBA" id="ARBA00047473"/>
    </source>
</evidence>
<evidence type="ECO:0000256" key="2">
    <source>
        <dbReference type="ARBA" id="ARBA00006601"/>
    </source>
</evidence>
<dbReference type="InterPro" id="IPR008927">
    <property type="entry name" value="6-PGluconate_DH-like_C_sf"/>
</dbReference>
<dbReference type="PIRSF" id="PIRSF500134">
    <property type="entry name" value="UDPglc_DH_bac"/>
    <property type="match status" value="1"/>
</dbReference>
<feature type="binding site" evidence="10">
    <location>
        <position position="249"/>
    </location>
    <ligand>
        <name>substrate</name>
    </ligand>
</feature>
<feature type="binding site" evidence="11">
    <location>
        <position position="255"/>
    </location>
    <ligand>
        <name>NAD(+)</name>
        <dbReference type="ChEBI" id="CHEBI:57540"/>
    </ligand>
</feature>
<dbReference type="Proteomes" id="UP000549971">
    <property type="component" value="Unassembled WGS sequence"/>
</dbReference>
<dbReference type="InterPro" id="IPR028357">
    <property type="entry name" value="UDPglc_DH_bac"/>
</dbReference>
<evidence type="ECO:0000313" key="14">
    <source>
        <dbReference type="Proteomes" id="UP000549971"/>
    </source>
</evidence>
<feature type="binding site" evidence="10">
    <location>
        <position position="305"/>
    </location>
    <ligand>
        <name>substrate</name>
    </ligand>
</feature>
<comment type="caution">
    <text evidence="13">The sequence shown here is derived from an EMBL/GenBank/DDBJ whole genome shotgun (WGS) entry which is preliminary data.</text>
</comment>
<dbReference type="SUPFAM" id="SSF48179">
    <property type="entry name" value="6-phosphogluconate dehydrogenase C-terminal domain-like"/>
    <property type="match status" value="1"/>
</dbReference>
<dbReference type="PANTHER" id="PTHR43750">
    <property type="entry name" value="UDP-GLUCOSE 6-DEHYDROGENASE TUAD"/>
    <property type="match status" value="1"/>
</dbReference>
<dbReference type="NCBIfam" id="TIGR03026">
    <property type="entry name" value="NDP-sugDHase"/>
    <property type="match status" value="1"/>
</dbReference>
<comment type="pathway">
    <text evidence="1">Nucleotide-sugar biosynthesis; UDP-alpha-D-glucuronate biosynthesis; UDP-alpha-D-glucuronate from UDP-alpha-D-glucose: step 1/1.</text>
</comment>
<organism evidence="13 14">
    <name type="scientific">Kribbella italica</name>
    <dbReference type="NCBI Taxonomy" id="1540520"/>
    <lineage>
        <taxon>Bacteria</taxon>
        <taxon>Bacillati</taxon>
        <taxon>Actinomycetota</taxon>
        <taxon>Actinomycetes</taxon>
        <taxon>Propionibacteriales</taxon>
        <taxon>Kribbellaceae</taxon>
        <taxon>Kribbella</taxon>
    </lineage>
</organism>
<dbReference type="Gene3D" id="1.10.1040.10">
    <property type="entry name" value="N-(1-d-carboxylethyl)-l-norvaline Dehydrogenase, domain 2"/>
    <property type="match status" value="1"/>
</dbReference>
<dbReference type="Pfam" id="PF00984">
    <property type="entry name" value="UDPG_MGDP_dh"/>
    <property type="match status" value="1"/>
</dbReference>
<dbReference type="Pfam" id="PF03721">
    <property type="entry name" value="UDPG_MGDP_dh_N"/>
    <property type="match status" value="1"/>
</dbReference>
<dbReference type="GO" id="GO:0051287">
    <property type="term" value="F:NAD binding"/>
    <property type="evidence" value="ECO:0007669"/>
    <property type="project" value="InterPro"/>
</dbReference>
<feature type="binding site" evidence="11">
    <location>
        <position position="34"/>
    </location>
    <ligand>
        <name>NAD(+)</name>
        <dbReference type="ChEBI" id="CHEBI:57540"/>
    </ligand>
</feature>
<evidence type="ECO:0000256" key="4">
    <source>
        <dbReference type="ARBA" id="ARBA00015132"/>
    </source>
</evidence>
<feature type="binding site" evidence="11">
    <location>
        <position position="118"/>
    </location>
    <ligand>
        <name>NAD(+)</name>
        <dbReference type="ChEBI" id="CHEBI:57540"/>
    </ligand>
</feature>
<dbReference type="InterPro" id="IPR014026">
    <property type="entry name" value="UDP-Glc/GDP-Man_DH_dimer"/>
</dbReference>
<proteinExistence type="inferred from homology"/>
<dbReference type="GO" id="GO:0000271">
    <property type="term" value="P:polysaccharide biosynthetic process"/>
    <property type="evidence" value="ECO:0007669"/>
    <property type="project" value="InterPro"/>
</dbReference>
<feature type="binding site" evidence="11">
    <location>
        <position position="29"/>
    </location>
    <ligand>
        <name>NAD(+)</name>
        <dbReference type="ChEBI" id="CHEBI:57540"/>
    </ligand>
</feature>
<dbReference type="SUPFAM" id="SSF51735">
    <property type="entry name" value="NAD(P)-binding Rossmann-fold domains"/>
    <property type="match status" value="1"/>
</dbReference>
<feature type="active site" description="Nucleophile" evidence="9">
    <location>
        <position position="252"/>
    </location>
</feature>
<reference evidence="13 14" key="1">
    <citation type="submission" date="2020-08" db="EMBL/GenBank/DDBJ databases">
        <title>Sequencing the genomes of 1000 actinobacteria strains.</title>
        <authorList>
            <person name="Klenk H.-P."/>
        </authorList>
    </citation>
    <scope>NUCLEOTIDE SEQUENCE [LARGE SCALE GENOMIC DNA]</scope>
    <source>
        <strain evidence="13 14">DSM 28967</strain>
    </source>
</reference>
<dbReference type="RefSeq" id="WP_184796260.1">
    <property type="nucleotide sequence ID" value="NZ_JACHMY010000001.1"/>
</dbReference>
<feature type="binding site" evidence="11">
    <location>
        <position position="144"/>
    </location>
    <ligand>
        <name>NAD(+)</name>
        <dbReference type="ChEBI" id="CHEBI:57540"/>
    </ligand>
</feature>
<dbReference type="GO" id="GO:0003979">
    <property type="term" value="F:UDP-glucose 6-dehydrogenase activity"/>
    <property type="evidence" value="ECO:0007669"/>
    <property type="project" value="UniProtKB-EC"/>
</dbReference>
<feature type="binding site" evidence="11">
    <location>
        <position position="313"/>
    </location>
    <ligand>
        <name>NAD(+)</name>
        <dbReference type="ChEBI" id="CHEBI:57540"/>
    </ligand>
</feature>
<dbReference type="InterPro" id="IPR017476">
    <property type="entry name" value="UDP-Glc/GDP-Man"/>
</dbReference>
<feature type="binding site" evidence="10">
    <location>
        <position position="196"/>
    </location>
    <ligand>
        <name>substrate</name>
    </ligand>
</feature>
<keyword evidence="5 8" id="KW-0560">Oxidoreductase</keyword>
<dbReference type="Pfam" id="PF03720">
    <property type="entry name" value="UDPG_MGDP_dh_C"/>
    <property type="match status" value="1"/>
</dbReference>
<evidence type="ECO:0000256" key="10">
    <source>
        <dbReference type="PIRSR" id="PIRSR500134-2"/>
    </source>
</evidence>
<evidence type="ECO:0000256" key="1">
    <source>
        <dbReference type="ARBA" id="ARBA00004701"/>
    </source>
</evidence>
<sequence>MKIAVAGLGYVGLSNAAILAQHNEVVAVDIAQERVDLVNRQESPFVDEDLSKFLATAPLDLRATTDADEVYATADYVVVATPTDYDPTTLTFDTSSVESVIRKVVALSPTAVPVIKSTVPVGFSERMSAEYGRQVVFSPEFLREGHALHDNLHPGRIIVGDDTPAARQFAELLLAGSAQPETPVLAIRSTEAEAVKLFSNTYLAMRVAYFNELDTFAAQHGLSTRAIIDGVSLEPRIGAGYNNPSFGYGGYCLPKDTRQMLASYDNIPQRLMKAIVESNSTRKDFVAGQILAGQPERIGIYRLVMKEGSDNFRSSSILGIVSRLKQAGAEIVIHEPALDADTFEDLRVINDLDEFKRSTDVIVANRLTGELSDVADKVYTRDVFHMDE</sequence>
<dbReference type="UniPathway" id="UPA00038">
    <property type="reaction ID" value="UER00491"/>
</dbReference>
<dbReference type="Gene3D" id="3.40.50.720">
    <property type="entry name" value="NAD(P)-binding Rossmann-like Domain"/>
    <property type="match status" value="2"/>
</dbReference>
<comment type="similarity">
    <text evidence="2 8">Belongs to the UDP-glucose/GDP-mannose dehydrogenase family.</text>
</comment>
<protein>
    <recommendedName>
        <fullName evidence="4 8">UDP-glucose 6-dehydrogenase</fullName>
        <ecNumber evidence="3 8">1.1.1.22</ecNumber>
    </recommendedName>
</protein>
<comment type="catalytic activity">
    <reaction evidence="7 8">
        <text>UDP-alpha-D-glucose + 2 NAD(+) + H2O = UDP-alpha-D-glucuronate + 2 NADH + 3 H(+)</text>
        <dbReference type="Rhea" id="RHEA:23596"/>
        <dbReference type="ChEBI" id="CHEBI:15377"/>
        <dbReference type="ChEBI" id="CHEBI:15378"/>
        <dbReference type="ChEBI" id="CHEBI:57540"/>
        <dbReference type="ChEBI" id="CHEBI:57945"/>
        <dbReference type="ChEBI" id="CHEBI:58052"/>
        <dbReference type="ChEBI" id="CHEBI:58885"/>
        <dbReference type="EC" id="1.1.1.22"/>
    </reaction>
</comment>
<dbReference type="PANTHER" id="PTHR43750:SF2">
    <property type="entry name" value="UDP-GLUCOSE 6-DEHYDROGENASE"/>
    <property type="match status" value="1"/>
</dbReference>
<dbReference type="InterPro" id="IPR014027">
    <property type="entry name" value="UDP-Glc/GDP-Man_DH_C"/>
</dbReference>
<evidence type="ECO:0000256" key="6">
    <source>
        <dbReference type="ARBA" id="ARBA00023027"/>
    </source>
</evidence>
<gene>
    <name evidence="13" type="ORF">HDA39_003518</name>
</gene>
<dbReference type="SMART" id="SM00984">
    <property type="entry name" value="UDPG_MGDP_dh_C"/>
    <property type="match status" value="1"/>
</dbReference>
<dbReference type="InterPro" id="IPR013328">
    <property type="entry name" value="6PGD_dom2"/>
</dbReference>
<feature type="binding site" evidence="10">
    <location>
        <begin position="141"/>
        <end position="144"/>
    </location>
    <ligand>
        <name>substrate</name>
    </ligand>
</feature>
<dbReference type="InterPro" id="IPR001732">
    <property type="entry name" value="UDP-Glc/GDP-Man_DH_N"/>
</dbReference>
<evidence type="ECO:0000256" key="11">
    <source>
        <dbReference type="PIRSR" id="PIRSR500134-3"/>
    </source>
</evidence>
<dbReference type="InterPro" id="IPR036220">
    <property type="entry name" value="UDP-Glc/GDP-Man_DH_C_sf"/>
</dbReference>
<dbReference type="PIRSF" id="PIRSF000124">
    <property type="entry name" value="UDPglc_GDPman_dh"/>
    <property type="match status" value="1"/>
</dbReference>
<feature type="binding site" evidence="10">
    <location>
        <begin position="241"/>
        <end position="245"/>
    </location>
    <ligand>
        <name>substrate</name>
    </ligand>
</feature>
<feature type="binding site" evidence="11">
    <location>
        <position position="83"/>
    </location>
    <ligand>
        <name>NAD(+)</name>
        <dbReference type="ChEBI" id="CHEBI:57540"/>
    </ligand>
</feature>
<evidence type="ECO:0000256" key="5">
    <source>
        <dbReference type="ARBA" id="ARBA00023002"/>
    </source>
</evidence>
<dbReference type="EMBL" id="JACHMY010000001">
    <property type="protein sequence ID" value="MBB5836784.1"/>
    <property type="molecule type" value="Genomic_DNA"/>
</dbReference>
<feature type="domain" description="UDP-glucose/GDP-mannose dehydrogenase C-terminal" evidence="12">
    <location>
        <begin position="299"/>
        <end position="386"/>
    </location>
</feature>
<accession>A0A7W9J7J3</accession>
<evidence type="ECO:0000313" key="13">
    <source>
        <dbReference type="EMBL" id="MBB5836784.1"/>
    </source>
</evidence>
<name>A0A7W9J7J3_9ACTN</name>